<organism evidence="4 5">
    <name type="scientific">Natronobacillus azotifigens</name>
    <dbReference type="NCBI Taxonomy" id="472978"/>
    <lineage>
        <taxon>Bacteria</taxon>
        <taxon>Bacillati</taxon>
        <taxon>Bacillota</taxon>
        <taxon>Bacilli</taxon>
        <taxon>Bacillales</taxon>
        <taxon>Bacillaceae</taxon>
        <taxon>Natronobacillus</taxon>
    </lineage>
</organism>
<evidence type="ECO:0000259" key="3">
    <source>
        <dbReference type="SMART" id="SM00910"/>
    </source>
</evidence>
<evidence type="ECO:0000256" key="1">
    <source>
        <dbReference type="ARBA" id="ARBA00022723"/>
    </source>
</evidence>
<dbReference type="AlphaFoldDB" id="A0A9J6RBF7"/>
<keyword evidence="5" id="KW-1185">Reference proteome</keyword>
<keyword evidence="1" id="KW-0479">Metal-binding</keyword>
<evidence type="ECO:0000313" key="5">
    <source>
        <dbReference type="Proteomes" id="UP001084197"/>
    </source>
</evidence>
<sequence length="251" mass="29334">MRKRPFELWLIWQNVETRQRYHIGRLLHKDGVYIFSYETKGYRRKLEEAMDNGYRPHLAFPDTNRTYTSNNLFGPFARRLPDSRRPDYSSVLRELGLSQECTEMDVLRATGGILATDSYEFVAPILVENNLFDLDFFVAGWRYYKGDQVIEHLQVGDTVEFSLDPENDHDHRAVVVMSVNGEKLGFIPAFYSGWMFEVIQKKCNYQAKVWAIQPQAVAHRKVCISVAGELNHSFDIQRLLNDKEELRLVMC</sequence>
<dbReference type="Proteomes" id="UP001084197">
    <property type="component" value="Unassembled WGS sequence"/>
</dbReference>
<dbReference type="Gene3D" id="3.30.70.2330">
    <property type="match status" value="1"/>
</dbReference>
<dbReference type="Pfam" id="PF08797">
    <property type="entry name" value="HIRAN"/>
    <property type="match status" value="1"/>
</dbReference>
<keyword evidence="2" id="KW-0378">Hydrolase</keyword>
<gene>
    <name evidence="4" type="ORF">OWO01_07310</name>
</gene>
<accession>A0A9J6RBF7</accession>
<reference evidence="4" key="1">
    <citation type="submission" date="2022-11" db="EMBL/GenBank/DDBJ databases">
        <title>WGS of Natronobacillus azotifigens 24KS-1, an anaerobic diazotrophic haloalkaliphile from soda-rich habitats.</title>
        <authorList>
            <person name="Sorokin D.Y."/>
            <person name="Merkel A.Y."/>
        </authorList>
    </citation>
    <scope>NUCLEOTIDE SEQUENCE</scope>
    <source>
        <strain evidence="4">24KS-1</strain>
    </source>
</reference>
<dbReference type="GO" id="GO:0003676">
    <property type="term" value="F:nucleic acid binding"/>
    <property type="evidence" value="ECO:0007669"/>
    <property type="project" value="InterPro"/>
</dbReference>
<dbReference type="RefSeq" id="WP_268779786.1">
    <property type="nucleotide sequence ID" value="NZ_JAPRAT010000011.1"/>
</dbReference>
<evidence type="ECO:0000256" key="2">
    <source>
        <dbReference type="ARBA" id="ARBA00022801"/>
    </source>
</evidence>
<dbReference type="SMART" id="SM00910">
    <property type="entry name" value="HIRAN"/>
    <property type="match status" value="1"/>
</dbReference>
<protein>
    <submittedName>
        <fullName evidence="4">HIRAN domain-containing protein</fullName>
    </submittedName>
</protein>
<comment type="caution">
    <text evidence="4">The sequence shown here is derived from an EMBL/GenBank/DDBJ whole genome shotgun (WGS) entry which is preliminary data.</text>
</comment>
<dbReference type="GO" id="GO:0016818">
    <property type="term" value="F:hydrolase activity, acting on acid anhydrides, in phosphorus-containing anhydrides"/>
    <property type="evidence" value="ECO:0007669"/>
    <property type="project" value="InterPro"/>
</dbReference>
<evidence type="ECO:0000313" key="4">
    <source>
        <dbReference type="EMBL" id="MCZ0703016.1"/>
    </source>
</evidence>
<dbReference type="GO" id="GO:0008270">
    <property type="term" value="F:zinc ion binding"/>
    <property type="evidence" value="ECO:0007669"/>
    <property type="project" value="InterPro"/>
</dbReference>
<name>A0A9J6RBF7_9BACI</name>
<feature type="domain" description="HIRAN" evidence="3">
    <location>
        <begin position="131"/>
        <end position="230"/>
    </location>
</feature>
<proteinExistence type="predicted"/>
<dbReference type="InterPro" id="IPR014905">
    <property type="entry name" value="HIRAN"/>
</dbReference>
<dbReference type="EMBL" id="JAPRAT010000011">
    <property type="protein sequence ID" value="MCZ0703016.1"/>
    <property type="molecule type" value="Genomic_DNA"/>
</dbReference>